<protein>
    <submittedName>
        <fullName evidence="2">12533_t:CDS:1</fullName>
    </submittedName>
</protein>
<comment type="caution">
    <text evidence="2">The sequence shown here is derived from an EMBL/GenBank/DDBJ whole genome shotgun (WGS) entry which is preliminary data.</text>
</comment>
<dbReference type="EMBL" id="CAJVPY010041389">
    <property type="protein sequence ID" value="CAG8806567.1"/>
    <property type="molecule type" value="Genomic_DNA"/>
</dbReference>
<proteinExistence type="predicted"/>
<keyword evidence="1" id="KW-1133">Transmembrane helix</keyword>
<evidence type="ECO:0000313" key="3">
    <source>
        <dbReference type="Proteomes" id="UP000789405"/>
    </source>
</evidence>
<feature type="transmembrane region" description="Helical" evidence="1">
    <location>
        <begin position="5"/>
        <end position="23"/>
    </location>
</feature>
<dbReference type="AlphaFoldDB" id="A0A9N9K3X7"/>
<accession>A0A9N9K3X7</accession>
<feature type="transmembrane region" description="Helical" evidence="1">
    <location>
        <begin position="43"/>
        <end position="64"/>
    </location>
</feature>
<keyword evidence="1" id="KW-0472">Membrane</keyword>
<name>A0A9N9K3X7_9GLOM</name>
<gene>
    <name evidence="2" type="ORF">DERYTH_LOCUS24498</name>
</gene>
<keyword evidence="3" id="KW-1185">Reference proteome</keyword>
<dbReference type="Proteomes" id="UP000789405">
    <property type="component" value="Unassembled WGS sequence"/>
</dbReference>
<feature type="non-terminal residue" evidence="2">
    <location>
        <position position="75"/>
    </location>
</feature>
<evidence type="ECO:0000256" key="1">
    <source>
        <dbReference type="SAM" id="Phobius"/>
    </source>
</evidence>
<evidence type="ECO:0000313" key="2">
    <source>
        <dbReference type="EMBL" id="CAG8806567.1"/>
    </source>
</evidence>
<reference evidence="2" key="1">
    <citation type="submission" date="2021-06" db="EMBL/GenBank/DDBJ databases">
        <authorList>
            <person name="Kallberg Y."/>
            <person name="Tangrot J."/>
            <person name="Rosling A."/>
        </authorList>
    </citation>
    <scope>NUCLEOTIDE SEQUENCE</scope>
    <source>
        <strain evidence="2">MA453B</strain>
    </source>
</reference>
<feature type="non-terminal residue" evidence="2">
    <location>
        <position position="1"/>
    </location>
</feature>
<organism evidence="2 3">
    <name type="scientific">Dentiscutata erythropus</name>
    <dbReference type="NCBI Taxonomy" id="1348616"/>
    <lineage>
        <taxon>Eukaryota</taxon>
        <taxon>Fungi</taxon>
        <taxon>Fungi incertae sedis</taxon>
        <taxon>Mucoromycota</taxon>
        <taxon>Glomeromycotina</taxon>
        <taxon>Glomeromycetes</taxon>
        <taxon>Diversisporales</taxon>
        <taxon>Gigasporaceae</taxon>
        <taxon>Dentiscutata</taxon>
    </lineage>
</organism>
<sequence>CRRSILLCVVVGVVITTIVPMWVSPIAHSGTSVLYCTTVVVSLVALSGAPVLHCLSVIIIWSFVSPASSFVNGDA</sequence>
<keyword evidence="1" id="KW-0812">Transmembrane</keyword>